<dbReference type="InterPro" id="IPR010310">
    <property type="entry name" value="T7SS_ESAT-6-like"/>
</dbReference>
<dbReference type="EMBL" id="AP023343">
    <property type="protein sequence ID" value="BCI92494.1"/>
    <property type="molecule type" value="Genomic_DNA"/>
</dbReference>
<dbReference type="AlphaFoldDB" id="A0A7G1IQ69"/>
<dbReference type="SUPFAM" id="SSF140453">
    <property type="entry name" value="EsxAB dimer-like"/>
    <property type="match status" value="2"/>
</dbReference>
<organism evidence="1 2">
    <name type="scientific">Mycobacterium kansasii</name>
    <dbReference type="NCBI Taxonomy" id="1768"/>
    <lineage>
        <taxon>Bacteria</taxon>
        <taxon>Bacillati</taxon>
        <taxon>Actinomycetota</taxon>
        <taxon>Actinomycetes</taxon>
        <taxon>Mycobacteriales</taxon>
        <taxon>Mycobacteriaceae</taxon>
        <taxon>Mycobacterium</taxon>
    </lineage>
</organism>
<dbReference type="InterPro" id="IPR036689">
    <property type="entry name" value="ESAT-6-like_sf"/>
</dbReference>
<protein>
    <recommendedName>
        <fullName evidence="3">WXG100 family type VII secretion target</fullName>
    </recommendedName>
</protein>
<dbReference type="NCBIfam" id="TIGR03930">
    <property type="entry name" value="WXG100_ESAT6"/>
    <property type="match status" value="1"/>
</dbReference>
<evidence type="ECO:0000313" key="1">
    <source>
        <dbReference type="EMBL" id="BCI92494.1"/>
    </source>
</evidence>
<dbReference type="Proteomes" id="UP000516380">
    <property type="component" value="Chromosome"/>
</dbReference>
<accession>A0A7G1IQ69</accession>
<keyword evidence="2" id="KW-1185">Reference proteome</keyword>
<evidence type="ECO:0000313" key="2">
    <source>
        <dbReference type="Proteomes" id="UP000516380"/>
    </source>
</evidence>
<evidence type="ECO:0008006" key="3">
    <source>
        <dbReference type="Google" id="ProtNLM"/>
    </source>
</evidence>
<dbReference type="Gene3D" id="1.10.287.1060">
    <property type="entry name" value="ESAT-6-like"/>
    <property type="match status" value="2"/>
</dbReference>
<proteinExistence type="predicted"/>
<gene>
    <name evidence="1" type="ORF">NIIDMKKI_77000</name>
</gene>
<reference evidence="1 2" key="1">
    <citation type="submission" date="2020-07" db="EMBL/GenBank/DDBJ databases">
        <title>Mycobacterium kansasii (former subtype) with zoonotic potential isolated from diseased indoor pet cat, Japan.</title>
        <authorList>
            <person name="Fukano H."/>
            <person name="Terazono T."/>
            <person name="Hoshino Y."/>
        </authorList>
    </citation>
    <scope>NUCLEOTIDE SEQUENCE [LARGE SCALE GENOMIC DNA]</scope>
    <source>
        <strain evidence="1 2">Kuro-I</strain>
    </source>
</reference>
<sequence>MDAGDTLRVDPVVMQGFAESLRGAAEHLAAQLAELDSQVGEMLGGWRGASGSSYGSAWELWHRGAGEVHLGLTILAEAIAEAGAGYQQRSPPPRRQCVRSAVAEPFRVDPAALADAVERMAEFGRHAESMLAEIEALVTRLHVTWTGEGAAAHAEAHRHWALGEAMMRQALAQLKAAGHSAKANYTGAMSTNFTMWS</sequence>
<name>A0A7G1IQ69_MYCKA</name>
<dbReference type="Pfam" id="PF06013">
    <property type="entry name" value="WXG100"/>
    <property type="match status" value="2"/>
</dbReference>